<evidence type="ECO:0000256" key="1">
    <source>
        <dbReference type="SAM" id="MobiDB-lite"/>
    </source>
</evidence>
<dbReference type="InterPro" id="IPR005182">
    <property type="entry name" value="YdbS-like_PH"/>
</dbReference>
<dbReference type="Pfam" id="PF03703">
    <property type="entry name" value="bPH_2"/>
    <property type="match status" value="1"/>
</dbReference>
<dbReference type="Proteomes" id="UP001174909">
    <property type="component" value="Unassembled WGS sequence"/>
</dbReference>
<feature type="domain" description="YdbS-like PH" evidence="3">
    <location>
        <begin position="73"/>
        <end position="139"/>
    </location>
</feature>
<proteinExistence type="predicted"/>
<feature type="transmembrane region" description="Helical" evidence="2">
    <location>
        <begin position="37"/>
        <end position="67"/>
    </location>
</feature>
<organism evidence="4 5">
    <name type="scientific">Geodia barretti</name>
    <name type="common">Barrett's horny sponge</name>
    <dbReference type="NCBI Taxonomy" id="519541"/>
    <lineage>
        <taxon>Eukaryota</taxon>
        <taxon>Metazoa</taxon>
        <taxon>Porifera</taxon>
        <taxon>Demospongiae</taxon>
        <taxon>Heteroscleromorpha</taxon>
        <taxon>Tetractinellida</taxon>
        <taxon>Astrophorina</taxon>
        <taxon>Geodiidae</taxon>
        <taxon>Geodia</taxon>
    </lineage>
</organism>
<evidence type="ECO:0000259" key="3">
    <source>
        <dbReference type="Pfam" id="PF03703"/>
    </source>
</evidence>
<keyword evidence="5" id="KW-1185">Reference proteome</keyword>
<evidence type="ECO:0000313" key="5">
    <source>
        <dbReference type="Proteomes" id="UP001174909"/>
    </source>
</evidence>
<sequence>MSTEEQPQQPQQPQEPEVPEDAIEVAQVQYAWIWSSWWLLAIVLLLFVFSVFPDPFTPAVLAVVILIPKYWQWRRTRYYLTEDALIYQRGGILQTRRFLIPFKRLKETRARFGMFGRALGFQHVDIILDNGALATLVYVPAQMDVADYFQKRMKGGGTSEDPPEEGAADEADPGEEKS</sequence>
<feature type="compositionally biased region" description="Acidic residues" evidence="1">
    <location>
        <begin position="161"/>
        <end position="178"/>
    </location>
</feature>
<keyword evidence="2" id="KW-0812">Transmembrane</keyword>
<protein>
    <recommendedName>
        <fullName evidence="3">YdbS-like PH domain-containing protein</fullName>
    </recommendedName>
</protein>
<gene>
    <name evidence="4" type="ORF">GBAR_LOCUS5186</name>
</gene>
<keyword evidence="2" id="KW-0472">Membrane</keyword>
<dbReference type="AlphaFoldDB" id="A0AA35W7Z8"/>
<keyword evidence="2" id="KW-1133">Transmembrane helix</keyword>
<evidence type="ECO:0000313" key="4">
    <source>
        <dbReference type="EMBL" id="CAI8007421.1"/>
    </source>
</evidence>
<evidence type="ECO:0000256" key="2">
    <source>
        <dbReference type="SAM" id="Phobius"/>
    </source>
</evidence>
<dbReference type="EMBL" id="CASHTH010000769">
    <property type="protein sequence ID" value="CAI8007421.1"/>
    <property type="molecule type" value="Genomic_DNA"/>
</dbReference>
<accession>A0AA35W7Z8</accession>
<comment type="caution">
    <text evidence="4">The sequence shown here is derived from an EMBL/GenBank/DDBJ whole genome shotgun (WGS) entry which is preliminary data.</text>
</comment>
<reference evidence="4" key="1">
    <citation type="submission" date="2023-03" db="EMBL/GenBank/DDBJ databases">
        <authorList>
            <person name="Steffen K."/>
            <person name="Cardenas P."/>
        </authorList>
    </citation>
    <scope>NUCLEOTIDE SEQUENCE</scope>
</reference>
<feature type="region of interest" description="Disordered" evidence="1">
    <location>
        <begin position="153"/>
        <end position="178"/>
    </location>
</feature>
<name>A0AA35W7Z8_GEOBA</name>